<dbReference type="GO" id="GO:0000245">
    <property type="term" value="P:spliceosomal complex assembly"/>
    <property type="evidence" value="ECO:0007669"/>
    <property type="project" value="InterPro"/>
</dbReference>
<keyword evidence="6" id="KW-0862">Zinc</keyword>
<keyword evidence="7" id="KW-0508">mRNA splicing</keyword>
<organism evidence="13 14">
    <name type="scientific">Nitzschia inconspicua</name>
    <dbReference type="NCBI Taxonomy" id="303405"/>
    <lineage>
        <taxon>Eukaryota</taxon>
        <taxon>Sar</taxon>
        <taxon>Stramenopiles</taxon>
        <taxon>Ochrophyta</taxon>
        <taxon>Bacillariophyta</taxon>
        <taxon>Bacillariophyceae</taxon>
        <taxon>Bacillariophycidae</taxon>
        <taxon>Bacillariales</taxon>
        <taxon>Bacillariaceae</taxon>
        <taxon>Nitzschia</taxon>
    </lineage>
</organism>
<comment type="caution">
    <text evidence="13">The sequence shown here is derived from an EMBL/GenBank/DDBJ whole genome shotgun (WGS) entry which is preliminary data.</text>
</comment>
<dbReference type="InterPro" id="IPR050185">
    <property type="entry name" value="Ub_carboxyl-term_hydrolase"/>
</dbReference>
<keyword evidence="14" id="KW-1185">Reference proteome</keyword>
<dbReference type="PANTHER" id="PTHR21646:SF16">
    <property type="entry name" value="U4_U6.U5 TRI-SNRNP-ASSOCIATED PROTEIN 2"/>
    <property type="match status" value="1"/>
</dbReference>
<evidence type="ECO:0000256" key="7">
    <source>
        <dbReference type="ARBA" id="ARBA00023187"/>
    </source>
</evidence>
<dbReference type="CDD" id="cd02669">
    <property type="entry name" value="Peptidase_C19M"/>
    <property type="match status" value="1"/>
</dbReference>
<dbReference type="GO" id="GO:0008270">
    <property type="term" value="F:zinc ion binding"/>
    <property type="evidence" value="ECO:0007669"/>
    <property type="project" value="UniProtKB-KW"/>
</dbReference>
<evidence type="ECO:0000256" key="8">
    <source>
        <dbReference type="ARBA" id="ARBA00023242"/>
    </source>
</evidence>
<keyword evidence="2" id="KW-0507">mRNA processing</keyword>
<dbReference type="InterPro" id="IPR033809">
    <property type="entry name" value="USP39"/>
</dbReference>
<dbReference type="PROSITE" id="PS50271">
    <property type="entry name" value="ZF_UBP"/>
    <property type="match status" value="1"/>
</dbReference>
<proteinExistence type="predicted"/>
<reference evidence="13" key="1">
    <citation type="journal article" date="2021" name="Sci. Rep.">
        <title>Diploid genomic architecture of Nitzschia inconspicua, an elite biomass production diatom.</title>
        <authorList>
            <person name="Oliver A."/>
            <person name="Podell S."/>
            <person name="Pinowska A."/>
            <person name="Traller J.C."/>
            <person name="Smith S.R."/>
            <person name="McClure R."/>
            <person name="Beliaev A."/>
            <person name="Bohutskyi P."/>
            <person name="Hill E.A."/>
            <person name="Rabines A."/>
            <person name="Zheng H."/>
            <person name="Allen L.Z."/>
            <person name="Kuo A."/>
            <person name="Grigoriev I.V."/>
            <person name="Allen A.E."/>
            <person name="Hazlebeck D."/>
            <person name="Allen E.E."/>
        </authorList>
    </citation>
    <scope>NUCLEOTIDE SEQUENCE</scope>
    <source>
        <strain evidence="13">Hildebrandi</strain>
    </source>
</reference>
<evidence type="ECO:0000313" key="14">
    <source>
        <dbReference type="Proteomes" id="UP000693970"/>
    </source>
</evidence>
<evidence type="ECO:0000256" key="3">
    <source>
        <dbReference type="ARBA" id="ARBA00022723"/>
    </source>
</evidence>
<reference evidence="13" key="2">
    <citation type="submission" date="2021-04" db="EMBL/GenBank/DDBJ databases">
        <authorList>
            <person name="Podell S."/>
        </authorList>
    </citation>
    <scope>NUCLEOTIDE SEQUENCE</scope>
    <source>
        <strain evidence="13">Hildebrandi</strain>
    </source>
</reference>
<feature type="region of interest" description="Disordered" evidence="10">
    <location>
        <begin position="351"/>
        <end position="377"/>
    </location>
</feature>
<evidence type="ECO:0000256" key="9">
    <source>
        <dbReference type="PROSITE-ProRule" id="PRU00502"/>
    </source>
</evidence>
<comment type="subcellular location">
    <subcellularLocation>
        <location evidence="1">Nucleus</location>
    </subcellularLocation>
</comment>
<keyword evidence="4" id="KW-0747">Spliceosome</keyword>
<dbReference type="GO" id="GO:0016579">
    <property type="term" value="P:protein deubiquitination"/>
    <property type="evidence" value="ECO:0007669"/>
    <property type="project" value="InterPro"/>
</dbReference>
<dbReference type="Pfam" id="PF02148">
    <property type="entry name" value="zf-UBP"/>
    <property type="match status" value="1"/>
</dbReference>
<dbReference type="Pfam" id="PF00443">
    <property type="entry name" value="UCH"/>
    <property type="match status" value="1"/>
</dbReference>
<evidence type="ECO:0000313" key="13">
    <source>
        <dbReference type="EMBL" id="KAG7356706.1"/>
    </source>
</evidence>
<dbReference type="SMART" id="SM00290">
    <property type="entry name" value="ZnF_UBP"/>
    <property type="match status" value="1"/>
</dbReference>
<evidence type="ECO:0000259" key="12">
    <source>
        <dbReference type="PROSITE" id="PS50271"/>
    </source>
</evidence>
<accession>A0A9K3L8H9</accession>
<dbReference type="InterPro" id="IPR001394">
    <property type="entry name" value="Peptidase_C19_UCH"/>
</dbReference>
<keyword evidence="8" id="KW-0539">Nucleus</keyword>
<dbReference type="OrthoDB" id="10263353at2759"/>
<dbReference type="GO" id="GO:0004843">
    <property type="term" value="F:cysteine-type deubiquitinase activity"/>
    <property type="evidence" value="ECO:0007669"/>
    <property type="project" value="InterPro"/>
</dbReference>
<evidence type="ECO:0000256" key="5">
    <source>
        <dbReference type="ARBA" id="ARBA00022771"/>
    </source>
</evidence>
<feature type="domain" description="UBP-type" evidence="12">
    <location>
        <begin position="34"/>
        <end position="132"/>
    </location>
</feature>
<feature type="compositionally biased region" description="Low complexity" evidence="10">
    <location>
        <begin position="203"/>
        <end position="216"/>
    </location>
</feature>
<dbReference type="GO" id="GO:0005681">
    <property type="term" value="C:spliceosomal complex"/>
    <property type="evidence" value="ECO:0007669"/>
    <property type="project" value="UniProtKB-KW"/>
</dbReference>
<dbReference type="InterPro" id="IPR001607">
    <property type="entry name" value="Znf_UBP"/>
</dbReference>
<feature type="region of interest" description="Disordered" evidence="10">
    <location>
        <begin position="1"/>
        <end position="30"/>
    </location>
</feature>
<evidence type="ECO:0000256" key="6">
    <source>
        <dbReference type="ARBA" id="ARBA00022833"/>
    </source>
</evidence>
<evidence type="ECO:0000256" key="1">
    <source>
        <dbReference type="ARBA" id="ARBA00004123"/>
    </source>
</evidence>
<feature type="domain" description="USP" evidence="11">
    <location>
        <begin position="157"/>
        <end position="619"/>
    </location>
</feature>
<dbReference type="Proteomes" id="UP000693970">
    <property type="component" value="Unassembled WGS sequence"/>
</dbReference>
<protein>
    <submittedName>
        <fullName evidence="13">Ubiquitin carboxyl-terminal hydrolase</fullName>
    </submittedName>
</protein>
<dbReference type="AlphaFoldDB" id="A0A9K3L8H9"/>
<evidence type="ECO:0000259" key="11">
    <source>
        <dbReference type="PROSITE" id="PS50235"/>
    </source>
</evidence>
<feature type="compositionally biased region" description="Basic and acidic residues" evidence="10">
    <location>
        <begin position="351"/>
        <end position="369"/>
    </location>
</feature>
<evidence type="ECO:0000256" key="2">
    <source>
        <dbReference type="ARBA" id="ARBA00022664"/>
    </source>
</evidence>
<evidence type="ECO:0000256" key="4">
    <source>
        <dbReference type="ARBA" id="ARBA00022728"/>
    </source>
</evidence>
<sequence>MMSDNNNDNSTDDDDARKRKSDAISTTTNNDPTTSCPYLDTIQRSLLDFDFEPSCSVSLETGPHVYCCLVCGKFFRGRGKQTPAYTHSVDEGHFVFVHLSKGTFHCLPDNYEIKDPSLADISAALHPTFTEPEIQSIDYNTGLARDFFGRRYLPGYVGLSNAGKTDYINSTVQALAHVKPLRDYFLRMNHTDVFVVPTQQPSNHKTNNITHNNDNNNNKRKPPKAPHRMSDLVRNFGELVRKMWSDKRFKSNVDPHMLVQAISRTSKKKFQVGQQAELGEFMAWFLNQLHIGLGGTRKPESSIIYKIFQGKVEVVTKQGRRPLVSTDTDEMAGDPATARVEVNPAELVADDHNSKANGKNGDKVQDKENSTSFTGNEWDEMSTVETNFLQLTLDIPEKPLFRDEDGGLVIPQEPLVTVMKKFDGVSFSEALTRSGVTQRKRYRLVELPPYLILHLARFKTNNYSREKNPTIVAFPVKNLDLGSYTFPKNERKPLPTENEVRSMDVKELRAILKEHGRDDIATKAVEKSDLMEATVDFVCKSLPDLLADKYDLVANITHDSPADVGREGKHDPLQEGSYKCHVQHKVSNQWYEIQDLHVQETMPQLIGVSESYLLIFERKSAQQADLSR</sequence>
<name>A0A9K3L8H9_9STRA</name>
<keyword evidence="13" id="KW-0378">Hydrolase</keyword>
<dbReference type="EMBL" id="JAGRRH010000015">
    <property type="protein sequence ID" value="KAG7356706.1"/>
    <property type="molecule type" value="Genomic_DNA"/>
</dbReference>
<dbReference type="PROSITE" id="PS50235">
    <property type="entry name" value="USP_3"/>
    <property type="match status" value="1"/>
</dbReference>
<keyword evidence="3" id="KW-0479">Metal-binding</keyword>
<evidence type="ECO:0000256" key="10">
    <source>
        <dbReference type="SAM" id="MobiDB-lite"/>
    </source>
</evidence>
<dbReference type="InterPro" id="IPR028889">
    <property type="entry name" value="USP"/>
</dbReference>
<feature type="compositionally biased region" description="Basic residues" evidence="10">
    <location>
        <begin position="218"/>
        <end position="227"/>
    </location>
</feature>
<gene>
    <name evidence="13" type="ORF">IV203_001392</name>
</gene>
<feature type="region of interest" description="Disordered" evidence="10">
    <location>
        <begin position="198"/>
        <end position="227"/>
    </location>
</feature>
<dbReference type="PANTHER" id="PTHR21646">
    <property type="entry name" value="UBIQUITIN CARBOXYL-TERMINAL HYDROLASE"/>
    <property type="match status" value="1"/>
</dbReference>
<keyword evidence="5 9" id="KW-0863">Zinc-finger</keyword>